<dbReference type="Gene3D" id="3.40.50.300">
    <property type="entry name" value="P-loop containing nucleotide triphosphate hydrolases"/>
    <property type="match status" value="1"/>
</dbReference>
<evidence type="ECO:0008006" key="3">
    <source>
        <dbReference type="Google" id="ProtNLM"/>
    </source>
</evidence>
<dbReference type="SUPFAM" id="SSF52540">
    <property type="entry name" value="P-loop containing nucleoside triphosphate hydrolases"/>
    <property type="match status" value="1"/>
</dbReference>
<evidence type="ECO:0000313" key="2">
    <source>
        <dbReference type="Proteomes" id="UP001138751"/>
    </source>
</evidence>
<protein>
    <recommendedName>
        <fullName evidence="3">Capsular biosynthesis protein</fullName>
    </recommendedName>
</protein>
<reference evidence="1" key="1">
    <citation type="submission" date="2020-01" db="EMBL/GenBank/DDBJ databases">
        <authorList>
            <person name="Rat A."/>
        </authorList>
    </citation>
    <scope>NUCLEOTIDE SEQUENCE</scope>
    <source>
        <strain evidence="1">LMG 31231</strain>
    </source>
</reference>
<dbReference type="GO" id="GO:0004713">
    <property type="term" value="F:protein tyrosine kinase activity"/>
    <property type="evidence" value="ECO:0007669"/>
    <property type="project" value="TreeGrafter"/>
</dbReference>
<dbReference type="RefSeq" id="WP_211860539.1">
    <property type="nucleotide sequence ID" value="NZ_JAAEDM010000005.1"/>
</dbReference>
<dbReference type="InterPro" id="IPR027417">
    <property type="entry name" value="P-loop_NTPase"/>
</dbReference>
<dbReference type="InterPro" id="IPR050445">
    <property type="entry name" value="Bact_polysacc_biosynth/exp"/>
</dbReference>
<organism evidence="1 2">
    <name type="scientific">Neoroseomonas soli</name>
    <dbReference type="NCBI Taxonomy" id="1081025"/>
    <lineage>
        <taxon>Bacteria</taxon>
        <taxon>Pseudomonadati</taxon>
        <taxon>Pseudomonadota</taxon>
        <taxon>Alphaproteobacteria</taxon>
        <taxon>Acetobacterales</taxon>
        <taxon>Acetobacteraceae</taxon>
        <taxon>Neoroseomonas</taxon>
    </lineage>
</organism>
<name>A0A9X9WSN6_9PROT</name>
<comment type="caution">
    <text evidence="1">The sequence shown here is derived from an EMBL/GenBank/DDBJ whole genome shotgun (WGS) entry which is preliminary data.</text>
</comment>
<reference evidence="1" key="2">
    <citation type="journal article" date="2021" name="Syst. Appl. Microbiol.">
        <title>Roseomonas hellenica sp. nov., isolated from roots of wild-growing Alkanna tinctoria.</title>
        <authorList>
            <person name="Rat A."/>
            <person name="Naranjo H.D."/>
            <person name="Lebbe L."/>
            <person name="Cnockaert M."/>
            <person name="Krigas N."/>
            <person name="Grigoriadou K."/>
            <person name="Maloupa E."/>
            <person name="Willems A."/>
        </authorList>
    </citation>
    <scope>NUCLEOTIDE SEQUENCE</scope>
    <source>
        <strain evidence="1">LMG 31231</strain>
    </source>
</reference>
<sequence>MSSIRPTRPHLVERAMLAAAVPAAVAPEPPPAPVAPPAFEDVPPAGPTEDLAPRLRLEVLLRAGLVGPAAARSRLAEEIALVREQVMRNVASAATEAGRSDRIVLVTSARPGEGKSFAALNIAASIAAGTQQRALLVDTEGEAGSLTGLLGLAAHPGLEALMAEPDLDAGTLLVPTELPQLDLLPRGRPAADRARAPQGSAMNAALLRIAQALPRHIIVLDATACLSSSDPGLLAAAAGQVVMVVEAERTQRAELEAALDIVDSCPNLQLLLNRIRLTVSDSFGDRGTAGDHVGGSASA</sequence>
<dbReference type="EMBL" id="JAAEDM010000005">
    <property type="protein sequence ID" value="MBR0670165.1"/>
    <property type="molecule type" value="Genomic_DNA"/>
</dbReference>
<accession>A0A9X9WSN6</accession>
<proteinExistence type="predicted"/>
<keyword evidence="2" id="KW-1185">Reference proteome</keyword>
<gene>
    <name evidence="1" type="ORF">GXW76_03175</name>
</gene>
<dbReference type="GO" id="GO:0005886">
    <property type="term" value="C:plasma membrane"/>
    <property type="evidence" value="ECO:0007669"/>
    <property type="project" value="TreeGrafter"/>
</dbReference>
<dbReference type="AlphaFoldDB" id="A0A9X9WSN6"/>
<dbReference type="PANTHER" id="PTHR32309">
    <property type="entry name" value="TYROSINE-PROTEIN KINASE"/>
    <property type="match status" value="1"/>
</dbReference>
<dbReference type="PANTHER" id="PTHR32309:SF13">
    <property type="entry name" value="FERRIC ENTEROBACTIN TRANSPORT PROTEIN FEPE"/>
    <property type="match status" value="1"/>
</dbReference>
<dbReference type="Proteomes" id="UP001138751">
    <property type="component" value="Unassembled WGS sequence"/>
</dbReference>
<evidence type="ECO:0000313" key="1">
    <source>
        <dbReference type="EMBL" id="MBR0670165.1"/>
    </source>
</evidence>